<dbReference type="EMBL" id="JASBWS010000111">
    <property type="protein sequence ID" value="KAJ9096633.1"/>
    <property type="molecule type" value="Genomic_DNA"/>
</dbReference>
<sequence>VLQDPANPTPLPDAASTASSTESMESPLLPESSYQHLICAGCVLEGAACDGRYAGTEGWMMVVPAEGRKEDVPWAERWVVVGRGAEVGGKRKAEEGESGGAGEEGQAFPVDYITRINVTRPLTEAKGDVFLRPEALDRICTCESCMPLVKALPFPLVEEPEYLPAPEDPNDPSEEELTTQALERLPRGQTIEALLAFNNMKDKLKAFLEPFRDGGRVVSAGDIEEFMQGIKESRGR</sequence>
<evidence type="ECO:0000313" key="2">
    <source>
        <dbReference type="Proteomes" id="UP001230649"/>
    </source>
</evidence>
<dbReference type="Proteomes" id="UP001230649">
    <property type="component" value="Unassembled WGS sequence"/>
</dbReference>
<protein>
    <submittedName>
        <fullName evidence="1">Uncharacterized protein</fullName>
    </submittedName>
</protein>
<evidence type="ECO:0000313" key="1">
    <source>
        <dbReference type="EMBL" id="KAJ9096633.1"/>
    </source>
</evidence>
<proteinExistence type="predicted"/>
<reference evidence="1" key="1">
    <citation type="submission" date="2023-04" db="EMBL/GenBank/DDBJ databases">
        <title>Draft Genome sequencing of Naganishia species isolated from polar environments using Oxford Nanopore Technology.</title>
        <authorList>
            <person name="Leo P."/>
            <person name="Venkateswaran K."/>
        </authorList>
    </citation>
    <scope>NUCLEOTIDE SEQUENCE</scope>
    <source>
        <strain evidence="1">MNA-CCFEE 5262</strain>
    </source>
</reference>
<organism evidence="1 2">
    <name type="scientific">Naganishia adeliensis</name>
    <dbReference type="NCBI Taxonomy" id="92952"/>
    <lineage>
        <taxon>Eukaryota</taxon>
        <taxon>Fungi</taxon>
        <taxon>Dikarya</taxon>
        <taxon>Basidiomycota</taxon>
        <taxon>Agaricomycotina</taxon>
        <taxon>Tremellomycetes</taxon>
        <taxon>Filobasidiales</taxon>
        <taxon>Filobasidiaceae</taxon>
        <taxon>Naganishia</taxon>
    </lineage>
</organism>
<gene>
    <name evidence="1" type="ORF">QFC20_006397</name>
</gene>
<feature type="non-terminal residue" evidence="1">
    <location>
        <position position="1"/>
    </location>
</feature>
<keyword evidence="2" id="KW-1185">Reference proteome</keyword>
<name>A0ACC2VC34_9TREE</name>
<accession>A0ACC2VC34</accession>
<comment type="caution">
    <text evidence="1">The sequence shown here is derived from an EMBL/GenBank/DDBJ whole genome shotgun (WGS) entry which is preliminary data.</text>
</comment>